<evidence type="ECO:0000259" key="4">
    <source>
        <dbReference type="PROSITE" id="PS50043"/>
    </source>
</evidence>
<keyword evidence="1" id="KW-0805">Transcription regulation</keyword>
<dbReference type="SUPFAM" id="SSF46894">
    <property type="entry name" value="C-terminal effector domain of the bipartite response regulators"/>
    <property type="match status" value="1"/>
</dbReference>
<dbReference type="InterPro" id="IPR000792">
    <property type="entry name" value="Tscrpt_reg_LuxR_C"/>
</dbReference>
<dbReference type="Proteomes" id="UP000192505">
    <property type="component" value="Unassembled WGS sequence"/>
</dbReference>
<comment type="caution">
    <text evidence="5">The sequence shown here is derived from an EMBL/GenBank/DDBJ whole genome shotgun (WGS) entry which is preliminary data.</text>
</comment>
<protein>
    <submittedName>
        <fullName evidence="5">Transcriptional regulator EpsA</fullName>
    </submittedName>
</protein>
<evidence type="ECO:0000256" key="1">
    <source>
        <dbReference type="ARBA" id="ARBA00023015"/>
    </source>
</evidence>
<keyword evidence="3" id="KW-0804">Transcription</keyword>
<dbReference type="AlphaFoldDB" id="A0A1W9KNJ9"/>
<proteinExistence type="predicted"/>
<dbReference type="Gene3D" id="1.10.10.10">
    <property type="entry name" value="Winged helix-like DNA-binding domain superfamily/Winged helix DNA-binding domain"/>
    <property type="match status" value="1"/>
</dbReference>
<dbReference type="PANTHER" id="PTHR44688:SF16">
    <property type="entry name" value="DNA-BINDING TRANSCRIPTIONAL ACTIVATOR DEVR_DOSR"/>
    <property type="match status" value="1"/>
</dbReference>
<dbReference type="SMART" id="SM00421">
    <property type="entry name" value="HTH_LUXR"/>
    <property type="match status" value="1"/>
</dbReference>
<dbReference type="Pfam" id="PF00196">
    <property type="entry name" value="GerE"/>
    <property type="match status" value="1"/>
</dbReference>
<dbReference type="GO" id="GO:0006355">
    <property type="term" value="P:regulation of DNA-templated transcription"/>
    <property type="evidence" value="ECO:0007669"/>
    <property type="project" value="InterPro"/>
</dbReference>
<dbReference type="PANTHER" id="PTHR44688">
    <property type="entry name" value="DNA-BINDING TRANSCRIPTIONAL ACTIVATOR DEVR_DOSR"/>
    <property type="match status" value="1"/>
</dbReference>
<dbReference type="InterPro" id="IPR016032">
    <property type="entry name" value="Sig_transdc_resp-reg_C-effctor"/>
</dbReference>
<evidence type="ECO:0000313" key="5">
    <source>
        <dbReference type="EMBL" id="OQW85732.1"/>
    </source>
</evidence>
<dbReference type="InterPro" id="IPR017470">
    <property type="entry name" value="Tscrpt_reg_EpsA"/>
</dbReference>
<reference evidence="5 6" key="1">
    <citation type="submission" date="2017-01" db="EMBL/GenBank/DDBJ databases">
        <title>Novel large sulfur bacteria in the metagenomes of groundwater-fed chemosynthetic microbial mats in the Lake Huron basin.</title>
        <authorList>
            <person name="Sharrar A.M."/>
            <person name="Flood B.E."/>
            <person name="Bailey J.V."/>
            <person name="Jones D.S."/>
            <person name="Biddanda B."/>
            <person name="Ruberg S.A."/>
            <person name="Marcus D.N."/>
            <person name="Dick G.J."/>
        </authorList>
    </citation>
    <scope>NUCLEOTIDE SEQUENCE [LARGE SCALE GENOMIC DNA]</scope>
    <source>
        <strain evidence="5">A7</strain>
    </source>
</reference>
<organism evidence="5 6">
    <name type="scientific">Rhodoferax ferrireducens</name>
    <dbReference type="NCBI Taxonomy" id="192843"/>
    <lineage>
        <taxon>Bacteria</taxon>
        <taxon>Pseudomonadati</taxon>
        <taxon>Pseudomonadota</taxon>
        <taxon>Betaproteobacteria</taxon>
        <taxon>Burkholderiales</taxon>
        <taxon>Comamonadaceae</taxon>
        <taxon>Rhodoferax</taxon>
    </lineage>
</organism>
<accession>A0A1W9KNJ9</accession>
<dbReference type="CDD" id="cd06170">
    <property type="entry name" value="LuxR_C_like"/>
    <property type="match status" value="1"/>
</dbReference>
<keyword evidence="2" id="KW-0238">DNA-binding</keyword>
<dbReference type="NCBIfam" id="TIGR03020">
    <property type="entry name" value="EpsA"/>
    <property type="match status" value="1"/>
</dbReference>
<dbReference type="EMBL" id="MTEI01000040">
    <property type="protein sequence ID" value="OQW85732.1"/>
    <property type="molecule type" value="Genomic_DNA"/>
</dbReference>
<evidence type="ECO:0000256" key="3">
    <source>
        <dbReference type="ARBA" id="ARBA00023163"/>
    </source>
</evidence>
<dbReference type="PRINTS" id="PR00038">
    <property type="entry name" value="HTHLUXR"/>
</dbReference>
<dbReference type="GO" id="GO:0003677">
    <property type="term" value="F:DNA binding"/>
    <property type="evidence" value="ECO:0007669"/>
    <property type="project" value="UniProtKB-KW"/>
</dbReference>
<dbReference type="PROSITE" id="PS50043">
    <property type="entry name" value="HTH_LUXR_2"/>
    <property type="match status" value="1"/>
</dbReference>
<feature type="domain" description="HTH luxR-type" evidence="4">
    <location>
        <begin position="198"/>
        <end position="263"/>
    </location>
</feature>
<name>A0A1W9KNJ9_9BURK</name>
<sequence>MSFYPPTAAADIHHYHRVISQAVKVKTHFDMLIWLQGEMQFYLPHEILIATWGDFDDGKILYDVISPLAGVRSHTANTETLTPLLLQLYRRWTDFKKCPYTMKVGESGFLLEKIELQCKLGHALKSMRCAMVHGMRDERHGVECLYVVFSTRPDYSPADRVTVGAILPYVDSALRQVSHLPNQAPAQALLGTEVPDVCLKPSHDLSTREAEIMFWVALGKTNPEIGCILNISEFTVKNHLQRVFKKLDVSNRAQAVAKFRELCE</sequence>
<dbReference type="PROSITE" id="PS00622">
    <property type="entry name" value="HTH_LUXR_1"/>
    <property type="match status" value="1"/>
</dbReference>
<evidence type="ECO:0000256" key="2">
    <source>
        <dbReference type="ARBA" id="ARBA00023125"/>
    </source>
</evidence>
<gene>
    <name evidence="5" type="ORF">BWK72_20800</name>
</gene>
<dbReference type="InterPro" id="IPR036388">
    <property type="entry name" value="WH-like_DNA-bd_sf"/>
</dbReference>
<evidence type="ECO:0000313" key="6">
    <source>
        <dbReference type="Proteomes" id="UP000192505"/>
    </source>
</evidence>